<keyword evidence="4" id="KW-1185">Reference proteome</keyword>
<dbReference type="PANTHER" id="PTHR34599:SF2">
    <property type="entry name" value="TRAF-TYPE DOMAIN-CONTAINING PROTEIN"/>
    <property type="match status" value="1"/>
</dbReference>
<name>A0ABV8QT75_9BACT</name>
<dbReference type="InterPro" id="IPR036938">
    <property type="entry name" value="PAP2/HPO_sf"/>
</dbReference>
<protein>
    <submittedName>
        <fullName evidence="3">Vanadium-dependent haloperoxidase</fullName>
        <ecNumber evidence="3">1.11.1.-</ecNumber>
    </submittedName>
</protein>
<dbReference type="SUPFAM" id="SSF48317">
    <property type="entry name" value="Acid phosphatase/Vanadium-dependent haloperoxidase"/>
    <property type="match status" value="1"/>
</dbReference>
<keyword evidence="3" id="KW-0575">Peroxidase</keyword>
<evidence type="ECO:0000313" key="4">
    <source>
        <dbReference type="Proteomes" id="UP001595907"/>
    </source>
</evidence>
<dbReference type="EC" id="1.11.1.-" evidence="3"/>
<feature type="chain" id="PRO_5047264088" evidence="1">
    <location>
        <begin position="22"/>
        <end position="445"/>
    </location>
</feature>
<dbReference type="RefSeq" id="WP_379708765.1">
    <property type="nucleotide sequence ID" value="NZ_JBHSCZ010000002.1"/>
</dbReference>
<dbReference type="EMBL" id="JBHSCZ010000002">
    <property type="protein sequence ID" value="MFC4262877.1"/>
    <property type="molecule type" value="Genomic_DNA"/>
</dbReference>
<sequence>MKLIKGILAIAAIIVAFHACAPKKNTSTAYFNNSLLYCKAVKNLNDVVLENNFPPMIAARNYAYANIAAYECMAAGNKNYQTLSKQIKHLPTMPTAPAGVTINYNLAALLSLIKVGNAVTFPEGSLMATYEQLKKDADSVGMPADELQHTIAFSDSVVSTILKWSKGDHYAQTRSAEKYTVENKDGRWIPTPPMYASAVEPHWMEIRPLVLDSASQFMPVRPPVFDVTNKNSSYYKALLEVKNIGDSLTEEQRFIADFWDDNPFKMNVSGHAMFASKKFSPAGHWMNIVGIAAQKSKADVGATIAAYTQTAIALFDAFISCWDEKYRSNFIRPETAIAQYINDAWRPYIQTPPFPSYTSGHATISAAAAEVMANCFGDTINISDTSLLAFGIKSRNIVTFRNAAKEAAMSRLYGGIHYRFDNEAGNQSGTKLGIYIVEKLRLKNK</sequence>
<reference evidence="4" key="1">
    <citation type="journal article" date="2019" name="Int. J. Syst. Evol. Microbiol.">
        <title>The Global Catalogue of Microorganisms (GCM) 10K type strain sequencing project: providing services to taxonomists for standard genome sequencing and annotation.</title>
        <authorList>
            <consortium name="The Broad Institute Genomics Platform"/>
            <consortium name="The Broad Institute Genome Sequencing Center for Infectious Disease"/>
            <person name="Wu L."/>
            <person name="Ma J."/>
        </authorList>
    </citation>
    <scope>NUCLEOTIDE SEQUENCE [LARGE SCALE GENOMIC DNA]</scope>
    <source>
        <strain evidence="4">CECT 8289</strain>
    </source>
</reference>
<feature type="domain" description="Phosphatidic acid phosphatase type 2/haloperoxidase" evidence="2">
    <location>
        <begin position="320"/>
        <end position="427"/>
    </location>
</feature>
<dbReference type="GO" id="GO:0004601">
    <property type="term" value="F:peroxidase activity"/>
    <property type="evidence" value="ECO:0007669"/>
    <property type="project" value="UniProtKB-KW"/>
</dbReference>
<organism evidence="3 4">
    <name type="scientific">Ferruginibacter yonginensis</name>
    <dbReference type="NCBI Taxonomy" id="1310416"/>
    <lineage>
        <taxon>Bacteria</taxon>
        <taxon>Pseudomonadati</taxon>
        <taxon>Bacteroidota</taxon>
        <taxon>Chitinophagia</taxon>
        <taxon>Chitinophagales</taxon>
        <taxon>Chitinophagaceae</taxon>
        <taxon>Ferruginibacter</taxon>
    </lineage>
</organism>
<evidence type="ECO:0000256" key="1">
    <source>
        <dbReference type="SAM" id="SignalP"/>
    </source>
</evidence>
<dbReference type="CDD" id="cd03398">
    <property type="entry name" value="PAP2_haloperoxidase"/>
    <property type="match status" value="1"/>
</dbReference>
<dbReference type="InterPro" id="IPR052559">
    <property type="entry name" value="V-haloperoxidase"/>
</dbReference>
<keyword evidence="1" id="KW-0732">Signal</keyword>
<dbReference type="Proteomes" id="UP001595907">
    <property type="component" value="Unassembled WGS sequence"/>
</dbReference>
<evidence type="ECO:0000259" key="2">
    <source>
        <dbReference type="Pfam" id="PF01569"/>
    </source>
</evidence>
<dbReference type="PANTHER" id="PTHR34599">
    <property type="entry name" value="PEROXIDASE-RELATED"/>
    <property type="match status" value="1"/>
</dbReference>
<accession>A0ABV8QT75</accession>
<feature type="signal peptide" evidence="1">
    <location>
        <begin position="1"/>
        <end position="21"/>
    </location>
</feature>
<proteinExistence type="predicted"/>
<dbReference type="Gene3D" id="1.10.606.20">
    <property type="match status" value="1"/>
</dbReference>
<dbReference type="InterPro" id="IPR000326">
    <property type="entry name" value="PAP2/HPO"/>
</dbReference>
<dbReference type="Pfam" id="PF01569">
    <property type="entry name" value="PAP2"/>
    <property type="match status" value="1"/>
</dbReference>
<keyword evidence="3" id="KW-0560">Oxidoreductase</keyword>
<gene>
    <name evidence="3" type="ORF">ACFOWM_08320</name>
</gene>
<comment type="caution">
    <text evidence="3">The sequence shown here is derived from an EMBL/GenBank/DDBJ whole genome shotgun (WGS) entry which is preliminary data.</text>
</comment>
<evidence type="ECO:0000313" key="3">
    <source>
        <dbReference type="EMBL" id="MFC4262877.1"/>
    </source>
</evidence>